<dbReference type="Proteomes" id="UP000215914">
    <property type="component" value="Unassembled WGS sequence"/>
</dbReference>
<keyword evidence="1" id="KW-0732">Signal</keyword>
<proteinExistence type="predicted"/>
<accession>A0A9K3EHV1</accession>
<name>A0A9K3EHV1_HELAN</name>
<comment type="caution">
    <text evidence="2">The sequence shown here is derived from an EMBL/GenBank/DDBJ whole genome shotgun (WGS) entry which is preliminary data.</text>
</comment>
<protein>
    <submittedName>
        <fullName evidence="2">Uncharacterized protein</fullName>
    </submittedName>
</protein>
<sequence length="40" mass="4512">MCWLIWVELGCIAAGSYMVQTRAKKTLLKLGKQCKKLLKG</sequence>
<reference evidence="2" key="1">
    <citation type="journal article" date="2017" name="Nature">
        <title>The sunflower genome provides insights into oil metabolism, flowering and Asterid evolution.</title>
        <authorList>
            <person name="Badouin H."/>
            <person name="Gouzy J."/>
            <person name="Grassa C.J."/>
            <person name="Murat F."/>
            <person name="Staton S.E."/>
            <person name="Cottret L."/>
            <person name="Lelandais-Briere C."/>
            <person name="Owens G.L."/>
            <person name="Carrere S."/>
            <person name="Mayjonade B."/>
            <person name="Legrand L."/>
            <person name="Gill N."/>
            <person name="Kane N.C."/>
            <person name="Bowers J.E."/>
            <person name="Hubner S."/>
            <person name="Bellec A."/>
            <person name="Berard A."/>
            <person name="Berges H."/>
            <person name="Blanchet N."/>
            <person name="Boniface M.C."/>
            <person name="Brunel D."/>
            <person name="Catrice O."/>
            <person name="Chaidir N."/>
            <person name="Claudel C."/>
            <person name="Donnadieu C."/>
            <person name="Faraut T."/>
            <person name="Fievet G."/>
            <person name="Helmstetter N."/>
            <person name="King M."/>
            <person name="Knapp S.J."/>
            <person name="Lai Z."/>
            <person name="Le Paslier M.C."/>
            <person name="Lippi Y."/>
            <person name="Lorenzon L."/>
            <person name="Mandel J.R."/>
            <person name="Marage G."/>
            <person name="Marchand G."/>
            <person name="Marquand E."/>
            <person name="Bret-Mestries E."/>
            <person name="Morien E."/>
            <person name="Nambeesan S."/>
            <person name="Nguyen T."/>
            <person name="Pegot-Espagnet P."/>
            <person name="Pouilly N."/>
            <person name="Raftis F."/>
            <person name="Sallet E."/>
            <person name="Schiex T."/>
            <person name="Thomas J."/>
            <person name="Vandecasteele C."/>
            <person name="Vares D."/>
            <person name="Vear F."/>
            <person name="Vautrin S."/>
            <person name="Crespi M."/>
            <person name="Mangin B."/>
            <person name="Burke J.M."/>
            <person name="Salse J."/>
            <person name="Munos S."/>
            <person name="Vincourt P."/>
            <person name="Rieseberg L.H."/>
            <person name="Langlade N.B."/>
        </authorList>
    </citation>
    <scope>NUCLEOTIDE SEQUENCE</scope>
    <source>
        <tissue evidence="2">Leaves</tissue>
    </source>
</reference>
<organism evidence="2 3">
    <name type="scientific">Helianthus annuus</name>
    <name type="common">Common sunflower</name>
    <dbReference type="NCBI Taxonomy" id="4232"/>
    <lineage>
        <taxon>Eukaryota</taxon>
        <taxon>Viridiplantae</taxon>
        <taxon>Streptophyta</taxon>
        <taxon>Embryophyta</taxon>
        <taxon>Tracheophyta</taxon>
        <taxon>Spermatophyta</taxon>
        <taxon>Magnoliopsida</taxon>
        <taxon>eudicotyledons</taxon>
        <taxon>Gunneridae</taxon>
        <taxon>Pentapetalae</taxon>
        <taxon>asterids</taxon>
        <taxon>campanulids</taxon>
        <taxon>Asterales</taxon>
        <taxon>Asteraceae</taxon>
        <taxon>Asteroideae</taxon>
        <taxon>Heliantheae alliance</taxon>
        <taxon>Heliantheae</taxon>
        <taxon>Helianthus</taxon>
    </lineage>
</organism>
<dbReference type="EMBL" id="MNCJ02000328">
    <property type="protein sequence ID" value="KAF5773181.1"/>
    <property type="molecule type" value="Genomic_DNA"/>
</dbReference>
<reference evidence="2" key="2">
    <citation type="submission" date="2020-06" db="EMBL/GenBank/DDBJ databases">
        <title>Helianthus annuus Genome sequencing and assembly Release 2.</title>
        <authorList>
            <person name="Gouzy J."/>
            <person name="Langlade N."/>
            <person name="Munos S."/>
        </authorList>
    </citation>
    <scope>NUCLEOTIDE SEQUENCE</scope>
    <source>
        <tissue evidence="2">Leaves</tissue>
    </source>
</reference>
<dbReference type="AlphaFoldDB" id="A0A9K3EHV1"/>
<evidence type="ECO:0000313" key="2">
    <source>
        <dbReference type="EMBL" id="KAF5773181.1"/>
    </source>
</evidence>
<feature type="chain" id="PRO_5039897388" evidence="1">
    <location>
        <begin position="19"/>
        <end position="40"/>
    </location>
</feature>
<evidence type="ECO:0000256" key="1">
    <source>
        <dbReference type="SAM" id="SignalP"/>
    </source>
</evidence>
<evidence type="ECO:0000313" key="3">
    <source>
        <dbReference type="Proteomes" id="UP000215914"/>
    </source>
</evidence>
<gene>
    <name evidence="2" type="ORF">HanXRQr2_Chr13g0585791</name>
</gene>
<dbReference type="Gramene" id="mRNA:HanXRQr2_Chr13g0585791">
    <property type="protein sequence ID" value="mRNA:HanXRQr2_Chr13g0585791"/>
    <property type="gene ID" value="HanXRQr2_Chr13g0585791"/>
</dbReference>
<feature type="signal peptide" evidence="1">
    <location>
        <begin position="1"/>
        <end position="18"/>
    </location>
</feature>
<keyword evidence="3" id="KW-1185">Reference proteome</keyword>